<sequence>MDIKTFIADWIAASNSYNTKKYLSFFSKDAVLDDPSVGSTFPGHKGIKEYYTSYFIGYKTQTRLLKTKLRKNAAYIEVEFTGEFPEGKIKGMFDFTFGEDKIKTVKAALL</sequence>
<dbReference type="Gene3D" id="3.10.450.50">
    <property type="match status" value="1"/>
</dbReference>
<organism evidence="2 3">
    <name type="scientific">Terrimonas rubra</name>
    <dbReference type="NCBI Taxonomy" id="1035890"/>
    <lineage>
        <taxon>Bacteria</taxon>
        <taxon>Pseudomonadati</taxon>
        <taxon>Bacteroidota</taxon>
        <taxon>Chitinophagia</taxon>
        <taxon>Chitinophagales</taxon>
        <taxon>Chitinophagaceae</taxon>
        <taxon>Terrimonas</taxon>
    </lineage>
</organism>
<reference evidence="3" key="1">
    <citation type="journal article" date="2019" name="Int. J. Syst. Evol. Microbiol.">
        <title>The Global Catalogue of Microorganisms (GCM) 10K type strain sequencing project: providing services to taxonomists for standard genome sequencing and annotation.</title>
        <authorList>
            <consortium name="The Broad Institute Genomics Platform"/>
            <consortium name="The Broad Institute Genome Sequencing Center for Infectious Disease"/>
            <person name="Wu L."/>
            <person name="Ma J."/>
        </authorList>
    </citation>
    <scope>NUCLEOTIDE SEQUENCE [LARGE SCALE GENOMIC DNA]</scope>
    <source>
        <strain evidence="3">KCTC 23299</strain>
    </source>
</reference>
<gene>
    <name evidence="2" type="ORF">ACFS6H_19650</name>
</gene>
<dbReference type="EMBL" id="JBHUOZ010000003">
    <property type="protein sequence ID" value="MFD2921944.1"/>
    <property type="molecule type" value="Genomic_DNA"/>
</dbReference>
<dbReference type="Pfam" id="PF12680">
    <property type="entry name" value="SnoaL_2"/>
    <property type="match status" value="1"/>
</dbReference>
<feature type="domain" description="SnoaL-like" evidence="1">
    <location>
        <begin position="8"/>
        <end position="102"/>
    </location>
</feature>
<accession>A0ABW6A9A8</accession>
<comment type="caution">
    <text evidence="2">The sequence shown here is derived from an EMBL/GenBank/DDBJ whole genome shotgun (WGS) entry which is preliminary data.</text>
</comment>
<evidence type="ECO:0000259" key="1">
    <source>
        <dbReference type="Pfam" id="PF12680"/>
    </source>
</evidence>
<protein>
    <submittedName>
        <fullName evidence="2">Nuclear transport factor 2 family protein</fullName>
    </submittedName>
</protein>
<keyword evidence="3" id="KW-1185">Reference proteome</keyword>
<dbReference type="SUPFAM" id="SSF54427">
    <property type="entry name" value="NTF2-like"/>
    <property type="match status" value="1"/>
</dbReference>
<evidence type="ECO:0000313" key="2">
    <source>
        <dbReference type="EMBL" id="MFD2921944.1"/>
    </source>
</evidence>
<dbReference type="InterPro" id="IPR037401">
    <property type="entry name" value="SnoaL-like"/>
</dbReference>
<dbReference type="RefSeq" id="WP_386103176.1">
    <property type="nucleotide sequence ID" value="NZ_JBHUOZ010000003.1"/>
</dbReference>
<dbReference type="InterPro" id="IPR032710">
    <property type="entry name" value="NTF2-like_dom_sf"/>
</dbReference>
<proteinExistence type="predicted"/>
<evidence type="ECO:0000313" key="3">
    <source>
        <dbReference type="Proteomes" id="UP001597511"/>
    </source>
</evidence>
<name>A0ABW6A9A8_9BACT</name>
<dbReference type="Proteomes" id="UP001597511">
    <property type="component" value="Unassembled WGS sequence"/>
</dbReference>